<feature type="region of interest" description="Disordered" evidence="1">
    <location>
        <begin position="1"/>
        <end position="78"/>
    </location>
</feature>
<dbReference type="EMBL" id="CAEZSR010000332">
    <property type="protein sequence ID" value="CAB4601550.1"/>
    <property type="molecule type" value="Genomic_DNA"/>
</dbReference>
<proteinExistence type="predicted"/>
<dbReference type="AlphaFoldDB" id="A0A6J6GMW7"/>
<protein>
    <submittedName>
        <fullName evidence="2">Unannotated protein</fullName>
    </submittedName>
</protein>
<organism evidence="2">
    <name type="scientific">freshwater metagenome</name>
    <dbReference type="NCBI Taxonomy" id="449393"/>
    <lineage>
        <taxon>unclassified sequences</taxon>
        <taxon>metagenomes</taxon>
        <taxon>ecological metagenomes</taxon>
    </lineage>
</organism>
<evidence type="ECO:0000256" key="1">
    <source>
        <dbReference type="SAM" id="MobiDB-lite"/>
    </source>
</evidence>
<accession>A0A6J6GMW7</accession>
<reference evidence="2" key="1">
    <citation type="submission" date="2020-05" db="EMBL/GenBank/DDBJ databases">
        <authorList>
            <person name="Chiriac C."/>
            <person name="Salcher M."/>
            <person name="Ghai R."/>
            <person name="Kavagutti S V."/>
        </authorList>
    </citation>
    <scope>NUCLEOTIDE SEQUENCE</scope>
</reference>
<gene>
    <name evidence="2" type="ORF">UFOPK1493_04357</name>
</gene>
<feature type="compositionally biased region" description="Low complexity" evidence="1">
    <location>
        <begin position="11"/>
        <end position="66"/>
    </location>
</feature>
<name>A0A6J6GMW7_9ZZZZ</name>
<sequence>MGEAPVVVTEAAASADAPSAPGAPGAPGAVVVDAGVASGSPGAAPDAAPDAASSGTGPSTTGAPGSVAENDTASTVGRRASVTGTGAIGGSTAVLTAVAVIAPATATDQPAVPDAATGVAAVAKTDCGKSDTCASHDSGPITRRSRPIDRLMNARTTAGSKWVPAHLASSMRASAALRAAVYERTDVITSNTSATATIRPASEISVPRSPFG</sequence>
<evidence type="ECO:0000313" key="2">
    <source>
        <dbReference type="EMBL" id="CAB4601550.1"/>
    </source>
</evidence>